<keyword evidence="2" id="KW-1133">Transmembrane helix</keyword>
<evidence type="ECO:0000256" key="1">
    <source>
        <dbReference type="SAM" id="MobiDB-lite"/>
    </source>
</evidence>
<evidence type="ECO:0000313" key="4">
    <source>
        <dbReference type="Proteomes" id="UP001528850"/>
    </source>
</evidence>
<dbReference type="EMBL" id="JARJJS010000007">
    <property type="protein sequence ID" value="MDF4026818.1"/>
    <property type="molecule type" value="Genomic_DNA"/>
</dbReference>
<evidence type="ECO:0000256" key="2">
    <source>
        <dbReference type="SAM" id="Phobius"/>
    </source>
</evidence>
<name>A0ABT6BGA9_9GAMM</name>
<proteinExistence type="predicted"/>
<organism evidence="3 4">
    <name type="scientific">Luteibacter sahnii</name>
    <dbReference type="NCBI Taxonomy" id="3021977"/>
    <lineage>
        <taxon>Bacteria</taxon>
        <taxon>Pseudomonadati</taxon>
        <taxon>Pseudomonadota</taxon>
        <taxon>Gammaproteobacteria</taxon>
        <taxon>Lysobacterales</taxon>
        <taxon>Rhodanobacteraceae</taxon>
        <taxon>Luteibacter</taxon>
    </lineage>
</organism>
<protein>
    <recommendedName>
        <fullName evidence="5">DUF3618 domain-containing protein</fullName>
    </recommendedName>
</protein>
<evidence type="ECO:0000313" key="3">
    <source>
        <dbReference type="EMBL" id="MDF4026818.1"/>
    </source>
</evidence>
<feature type="transmembrane region" description="Helical" evidence="2">
    <location>
        <begin position="59"/>
        <end position="78"/>
    </location>
</feature>
<evidence type="ECO:0008006" key="5">
    <source>
        <dbReference type="Google" id="ProtNLM"/>
    </source>
</evidence>
<keyword evidence="2" id="KW-0472">Membrane</keyword>
<gene>
    <name evidence="3" type="ORF">P3W24_17730</name>
</gene>
<dbReference type="Proteomes" id="UP001528850">
    <property type="component" value="Unassembled WGS sequence"/>
</dbReference>
<accession>A0ABT6BGA9</accession>
<keyword evidence="4" id="KW-1185">Reference proteome</keyword>
<comment type="caution">
    <text evidence="3">The sequence shown here is derived from an EMBL/GenBank/DDBJ whole genome shotgun (WGS) entry which is preliminary data.</text>
</comment>
<feature type="region of interest" description="Disordered" evidence="1">
    <location>
        <begin position="85"/>
        <end position="114"/>
    </location>
</feature>
<feature type="compositionally biased region" description="Basic and acidic residues" evidence="1">
    <location>
        <begin position="85"/>
        <end position="98"/>
    </location>
</feature>
<keyword evidence="2" id="KW-0812">Transmembrane</keyword>
<sequence>MTLFRKSLALDVHGRAQRIAGAVTRNHSREFAGAARQYVGEAGLAVSRAGRQVKRHPRAALLVGGLGVAAIATAWLLMRRRPLAEPQRDEHDPFHEDAAAANDASVVPGETGLY</sequence>
<reference evidence="3 4" key="1">
    <citation type="journal article" date="2024" name="Curr. Microbiol.">
        <title>Luteibacter sahnii sp. nov., A Novel Yellow-Colored Xanthomonadin Pigment Producing Probiotic Bacterium from Healthy Rice Seed Microbiome.</title>
        <authorList>
            <person name="Jaiswal G."/>
            <person name="Rana R."/>
            <person name="Nayak P.K."/>
            <person name="Chouhan R."/>
            <person name="Gandhi S.G."/>
            <person name="Patel H.K."/>
            <person name="Patil P.B."/>
        </authorList>
    </citation>
    <scope>NUCLEOTIDE SEQUENCE [LARGE SCALE GENOMIC DNA]</scope>
    <source>
        <strain evidence="3 4">PPL201</strain>
    </source>
</reference>